<evidence type="ECO:0000313" key="2">
    <source>
        <dbReference type="Proteomes" id="UP000618931"/>
    </source>
</evidence>
<sequence>MPPTPNTPAPRLLHVAAAWPLPGLGLLVLPAGPAPALAAYALHTALAVEVVLPDGTRHPAVATVEEITRPETPATAEQGLLLDIDAAVAAGAGAEIWLTGLPDNFCLAD</sequence>
<dbReference type="RefSeq" id="WP_196294363.1">
    <property type="nucleotide sequence ID" value="NZ_JADQDM010000010.1"/>
</dbReference>
<name>A0ABS0I8L5_9BACT</name>
<gene>
    <name evidence="1" type="ORF">I2H31_17565</name>
</gene>
<protein>
    <submittedName>
        <fullName evidence="1">Uncharacterized protein</fullName>
    </submittedName>
</protein>
<dbReference type="EMBL" id="JADQDM010000010">
    <property type="protein sequence ID" value="MBF9222917.1"/>
    <property type="molecule type" value="Genomic_DNA"/>
</dbReference>
<reference evidence="1 2" key="1">
    <citation type="submission" date="2020-11" db="EMBL/GenBank/DDBJ databases">
        <authorList>
            <person name="Kim M.K."/>
        </authorList>
    </citation>
    <scope>NUCLEOTIDE SEQUENCE [LARGE SCALE GENOMIC DNA]</scope>
    <source>
        <strain evidence="1 2">BT662</strain>
    </source>
</reference>
<comment type="caution">
    <text evidence="1">The sequence shown here is derived from an EMBL/GenBank/DDBJ whole genome shotgun (WGS) entry which is preliminary data.</text>
</comment>
<dbReference type="Proteomes" id="UP000618931">
    <property type="component" value="Unassembled WGS sequence"/>
</dbReference>
<accession>A0ABS0I8L5</accession>
<organism evidence="1 2">
    <name type="scientific">Hymenobacter ruricola</name>
    <dbReference type="NCBI Taxonomy" id="2791023"/>
    <lineage>
        <taxon>Bacteria</taxon>
        <taxon>Pseudomonadati</taxon>
        <taxon>Bacteroidota</taxon>
        <taxon>Cytophagia</taxon>
        <taxon>Cytophagales</taxon>
        <taxon>Hymenobacteraceae</taxon>
        <taxon>Hymenobacter</taxon>
    </lineage>
</organism>
<keyword evidence="2" id="KW-1185">Reference proteome</keyword>
<proteinExistence type="predicted"/>
<evidence type="ECO:0000313" key="1">
    <source>
        <dbReference type="EMBL" id="MBF9222917.1"/>
    </source>
</evidence>